<proteinExistence type="predicted"/>
<comment type="caution">
    <text evidence="2">The sequence shown here is derived from an EMBL/GenBank/DDBJ whole genome shotgun (WGS) entry which is preliminary data.</text>
</comment>
<dbReference type="InterPro" id="IPR011990">
    <property type="entry name" value="TPR-like_helical_dom_sf"/>
</dbReference>
<keyword evidence="1" id="KW-1133">Transmembrane helix</keyword>
<dbReference type="AlphaFoldDB" id="A0A3S3U8T4"/>
<dbReference type="SUPFAM" id="SSF48452">
    <property type="entry name" value="TPR-like"/>
    <property type="match status" value="1"/>
</dbReference>
<keyword evidence="3" id="KW-1185">Reference proteome</keyword>
<organism evidence="2 3">
    <name type="scientific">Candidatus Electrothrix aarhusensis</name>
    <dbReference type="NCBI Taxonomy" id="1859131"/>
    <lineage>
        <taxon>Bacteria</taxon>
        <taxon>Pseudomonadati</taxon>
        <taxon>Thermodesulfobacteriota</taxon>
        <taxon>Desulfobulbia</taxon>
        <taxon>Desulfobulbales</taxon>
        <taxon>Desulfobulbaceae</taxon>
        <taxon>Candidatus Electrothrix</taxon>
    </lineage>
</organism>
<keyword evidence="1" id="KW-0812">Transmembrane</keyword>
<evidence type="ECO:0000313" key="3">
    <source>
        <dbReference type="Proteomes" id="UP000287853"/>
    </source>
</evidence>
<accession>A0A3S3U8T4</accession>
<evidence type="ECO:0000313" key="2">
    <source>
        <dbReference type="EMBL" id="RWX44792.1"/>
    </source>
</evidence>
<feature type="transmembrane region" description="Helical" evidence="1">
    <location>
        <begin position="20"/>
        <end position="49"/>
    </location>
</feature>
<reference evidence="2 3" key="1">
    <citation type="submission" date="2017-01" db="EMBL/GenBank/DDBJ databases">
        <title>The cable genome- insights into the physiology and evolution of filamentous bacteria capable of sulfide oxidation via long distance electron transfer.</title>
        <authorList>
            <person name="Schreiber L."/>
            <person name="Bjerg J.T."/>
            <person name="Boggild A."/>
            <person name="Van De Vossenberg J."/>
            <person name="Meysman F."/>
            <person name="Nielsen L.P."/>
            <person name="Schramm A."/>
            <person name="Kjeldsen K.U."/>
        </authorList>
    </citation>
    <scope>NUCLEOTIDE SEQUENCE [LARGE SCALE GENOMIC DNA]</scope>
    <source>
        <strain evidence="2">MCF</strain>
    </source>
</reference>
<gene>
    <name evidence="2" type="ORF">H206_01316</name>
</gene>
<dbReference type="EMBL" id="MTKO01000088">
    <property type="protein sequence ID" value="RWX44792.1"/>
    <property type="molecule type" value="Genomic_DNA"/>
</dbReference>
<protein>
    <recommendedName>
        <fullName evidence="4">Tetratricopeptide repeat-containing protein</fullName>
    </recommendedName>
</protein>
<keyword evidence="1" id="KW-0472">Membrane</keyword>
<sequence>MKDQDSFARTQYVGMYFKVLPASLILGIIALFASGWLAFILIMLGGLLLPFPAMYATGRIADFFVFIYNGGSGRNTLQDQLAGEVDKIRILKREDKFKEALEQAEAVLVRDPEHPEALFFKAQILSQEFEKYGAANACLSKIIDRDPAPDDKLLQWAETLREEILERIKERAEQQG</sequence>
<evidence type="ECO:0008006" key="4">
    <source>
        <dbReference type="Google" id="ProtNLM"/>
    </source>
</evidence>
<evidence type="ECO:0000256" key="1">
    <source>
        <dbReference type="SAM" id="Phobius"/>
    </source>
</evidence>
<dbReference type="Gene3D" id="1.25.40.10">
    <property type="entry name" value="Tetratricopeptide repeat domain"/>
    <property type="match status" value="1"/>
</dbReference>
<dbReference type="Proteomes" id="UP000287853">
    <property type="component" value="Unassembled WGS sequence"/>
</dbReference>
<name>A0A3S3U8T4_9BACT</name>